<evidence type="ECO:0000256" key="6">
    <source>
        <dbReference type="SAM" id="SignalP"/>
    </source>
</evidence>
<feature type="transmembrane region" description="Helical" evidence="5">
    <location>
        <begin position="80"/>
        <end position="100"/>
    </location>
</feature>
<feature type="chain" id="PRO_5005789644" description="Inositolphosphotransferase Aur1/Ipt1 domain-containing protein" evidence="6">
    <location>
        <begin position="22"/>
        <end position="327"/>
    </location>
</feature>
<dbReference type="RefSeq" id="WP_061924346.1">
    <property type="nucleotide sequence ID" value="NZ_CP012669.1"/>
</dbReference>
<dbReference type="PANTHER" id="PTHR31310:SF7">
    <property type="entry name" value="PA-PHOSPHATASE RELATED-FAMILY PROTEIN DDB_G0268928"/>
    <property type="match status" value="1"/>
</dbReference>
<feature type="transmembrane region" description="Helical" evidence="5">
    <location>
        <begin position="143"/>
        <end position="163"/>
    </location>
</feature>
<dbReference type="PATRIC" id="fig|361183.4.peg.1288"/>
<evidence type="ECO:0000313" key="9">
    <source>
        <dbReference type="Proteomes" id="UP000057938"/>
    </source>
</evidence>
<feature type="transmembrane region" description="Helical" evidence="5">
    <location>
        <begin position="175"/>
        <end position="199"/>
    </location>
</feature>
<evidence type="ECO:0000256" key="1">
    <source>
        <dbReference type="ARBA" id="ARBA00004141"/>
    </source>
</evidence>
<evidence type="ECO:0000313" key="8">
    <source>
        <dbReference type="EMBL" id="ALE16612.1"/>
    </source>
</evidence>
<evidence type="ECO:0000256" key="5">
    <source>
        <dbReference type="SAM" id="Phobius"/>
    </source>
</evidence>
<feature type="transmembrane region" description="Helical" evidence="5">
    <location>
        <begin position="290"/>
        <end position="309"/>
    </location>
</feature>
<protein>
    <recommendedName>
        <fullName evidence="7">Inositolphosphotransferase Aur1/Ipt1 domain-containing protein</fullName>
    </recommendedName>
</protein>
<dbReference type="STRING" id="361183.AMC99_01318"/>
<evidence type="ECO:0000256" key="2">
    <source>
        <dbReference type="ARBA" id="ARBA00022692"/>
    </source>
</evidence>
<comment type="subcellular location">
    <subcellularLocation>
        <location evidence="1">Membrane</location>
        <topology evidence="1">Multi-pass membrane protein</topology>
    </subcellularLocation>
</comment>
<evidence type="ECO:0000256" key="4">
    <source>
        <dbReference type="ARBA" id="ARBA00023136"/>
    </source>
</evidence>
<accession>A0A0M3TA85</accession>
<dbReference type="GO" id="GO:0016020">
    <property type="term" value="C:membrane"/>
    <property type="evidence" value="ECO:0007669"/>
    <property type="project" value="UniProtKB-SubCell"/>
</dbReference>
<evidence type="ECO:0000259" key="7">
    <source>
        <dbReference type="Pfam" id="PF14378"/>
    </source>
</evidence>
<keyword evidence="3 5" id="KW-1133">Transmembrane helix</keyword>
<sequence>MLDVRAWIACIVLTLAPACFAAWHAGSIADLLPAMAIMPAWMAAATMLTLIGVYASMVLNRVACPTQTLVRMAKSNWRRIMEAALLVALAGINMITFMWIKPLLNKLVPFWADPLLANVDKAIFLGNDPWTLLSWANVPFAGVIYHPAWFFSIAIALLVAAFAPPSPRRSAIIVTYFALWSVAAPVVHSLLPAAGPIFFEAMGYGHRFSGMEHNQETLIVANYLWDFYQSGSYGAGNGISAMPSMHVTTSSWVVIAAYALDRRWLAPAIAAWCVIFTLSIALGWHYAVDGIAGAAIAISTYLMAYRIFIFARPATPAWQSDPVPEAA</sequence>
<feature type="transmembrane region" description="Helical" evidence="5">
    <location>
        <begin position="238"/>
        <end position="258"/>
    </location>
</feature>
<reference evidence="8 9" key="1">
    <citation type="submission" date="2015-09" db="EMBL/GenBank/DDBJ databases">
        <title>Complete genome sequence of a benzo[a]pyrene-degrading bacterium Altererythrobacter epoxidivorans CGMCC 1.7731T.</title>
        <authorList>
            <person name="Li Z."/>
            <person name="Cheng H."/>
            <person name="Huo Y."/>
            <person name="Xu X."/>
        </authorList>
    </citation>
    <scope>NUCLEOTIDE SEQUENCE [LARGE SCALE GENOMIC DNA]</scope>
    <source>
        <strain evidence="8 9">CGMCC 1.7731</strain>
    </source>
</reference>
<dbReference type="PANTHER" id="PTHR31310">
    <property type="match status" value="1"/>
</dbReference>
<dbReference type="Pfam" id="PF14378">
    <property type="entry name" value="PAP2_3"/>
    <property type="match status" value="1"/>
</dbReference>
<feature type="transmembrane region" description="Helical" evidence="5">
    <location>
        <begin position="265"/>
        <end position="284"/>
    </location>
</feature>
<dbReference type="AlphaFoldDB" id="A0A0M3TA85"/>
<organism evidence="8 9">
    <name type="scientific">Altererythrobacter epoxidivorans</name>
    <dbReference type="NCBI Taxonomy" id="361183"/>
    <lineage>
        <taxon>Bacteria</taxon>
        <taxon>Pseudomonadati</taxon>
        <taxon>Pseudomonadota</taxon>
        <taxon>Alphaproteobacteria</taxon>
        <taxon>Sphingomonadales</taxon>
        <taxon>Erythrobacteraceae</taxon>
        <taxon>Altererythrobacter</taxon>
    </lineage>
</organism>
<dbReference type="Gene3D" id="1.20.144.10">
    <property type="entry name" value="Phosphatidic acid phosphatase type 2/haloperoxidase"/>
    <property type="match status" value="1"/>
</dbReference>
<keyword evidence="9" id="KW-1185">Reference proteome</keyword>
<feature type="domain" description="Inositolphosphotransferase Aur1/Ipt1" evidence="7">
    <location>
        <begin position="135"/>
        <end position="301"/>
    </location>
</feature>
<proteinExistence type="predicted"/>
<feature type="transmembrane region" description="Helical" evidence="5">
    <location>
        <begin position="37"/>
        <end position="59"/>
    </location>
</feature>
<keyword evidence="4 5" id="KW-0472">Membrane</keyword>
<feature type="signal peptide" evidence="6">
    <location>
        <begin position="1"/>
        <end position="21"/>
    </location>
</feature>
<dbReference type="EMBL" id="CP012669">
    <property type="protein sequence ID" value="ALE16612.1"/>
    <property type="molecule type" value="Genomic_DNA"/>
</dbReference>
<name>A0A0M3TA85_9SPHN</name>
<dbReference type="KEGG" id="aep:AMC99_01318"/>
<dbReference type="InterPro" id="IPR052185">
    <property type="entry name" value="IPC_Synthase-Related"/>
</dbReference>
<keyword evidence="6" id="KW-0732">Signal</keyword>
<gene>
    <name evidence="8" type="ORF">AMC99_01318</name>
</gene>
<keyword evidence="2 5" id="KW-0812">Transmembrane</keyword>
<dbReference type="Proteomes" id="UP000057938">
    <property type="component" value="Chromosome"/>
</dbReference>
<evidence type="ECO:0000256" key="3">
    <source>
        <dbReference type="ARBA" id="ARBA00022989"/>
    </source>
</evidence>
<dbReference type="InterPro" id="IPR026841">
    <property type="entry name" value="Aur1/Ipt1"/>
</dbReference>